<dbReference type="Proteomes" id="UP001432128">
    <property type="component" value="Chromosome"/>
</dbReference>
<accession>A0AAU4JYB3</accession>
<dbReference type="EMBL" id="CP108021">
    <property type="protein sequence ID" value="WUM18812.1"/>
    <property type="molecule type" value="Genomic_DNA"/>
</dbReference>
<organism evidence="3 4">
    <name type="scientific">Williamsia herbipolensis</name>
    <dbReference type="NCBI Taxonomy" id="1603258"/>
    <lineage>
        <taxon>Bacteria</taxon>
        <taxon>Bacillati</taxon>
        <taxon>Actinomycetota</taxon>
        <taxon>Actinomycetes</taxon>
        <taxon>Mycobacteriales</taxon>
        <taxon>Nocardiaceae</taxon>
        <taxon>Williamsia</taxon>
    </lineage>
</organism>
<evidence type="ECO:0000259" key="2">
    <source>
        <dbReference type="Pfam" id="PF12740"/>
    </source>
</evidence>
<feature type="signal peptide" evidence="1">
    <location>
        <begin position="1"/>
        <end position="28"/>
    </location>
</feature>
<keyword evidence="1" id="KW-0732">Signal</keyword>
<dbReference type="InterPro" id="IPR029058">
    <property type="entry name" value="AB_hydrolase_fold"/>
</dbReference>
<keyword evidence="4" id="KW-1185">Reference proteome</keyword>
<dbReference type="PANTHER" id="PTHR33428">
    <property type="entry name" value="CHLOROPHYLLASE-2, CHLOROPLASTIC"/>
    <property type="match status" value="1"/>
</dbReference>
<evidence type="ECO:0000313" key="3">
    <source>
        <dbReference type="EMBL" id="WUM18812.1"/>
    </source>
</evidence>
<name>A0AAU4JYB3_9NOCA</name>
<dbReference type="KEGG" id="whr:OG579_13845"/>
<dbReference type="RefSeq" id="WP_328856396.1">
    <property type="nucleotide sequence ID" value="NZ_CP108021.1"/>
</dbReference>
<evidence type="ECO:0000313" key="4">
    <source>
        <dbReference type="Proteomes" id="UP001432128"/>
    </source>
</evidence>
<dbReference type="Gene3D" id="3.40.50.1820">
    <property type="entry name" value="alpha/beta hydrolase"/>
    <property type="match status" value="1"/>
</dbReference>
<evidence type="ECO:0000256" key="1">
    <source>
        <dbReference type="SAM" id="SignalP"/>
    </source>
</evidence>
<reference evidence="3 4" key="1">
    <citation type="submission" date="2022-10" db="EMBL/GenBank/DDBJ databases">
        <title>The complete genomes of actinobacterial strains from the NBC collection.</title>
        <authorList>
            <person name="Joergensen T.S."/>
            <person name="Alvarez Arevalo M."/>
            <person name="Sterndorff E.B."/>
            <person name="Faurdal D."/>
            <person name="Vuksanovic O."/>
            <person name="Mourched A.-S."/>
            <person name="Charusanti P."/>
            <person name="Shaw S."/>
            <person name="Blin K."/>
            <person name="Weber T."/>
        </authorList>
    </citation>
    <scope>NUCLEOTIDE SEQUENCE [LARGE SCALE GENOMIC DNA]</scope>
    <source>
        <strain evidence="3 4">NBC_00319</strain>
    </source>
</reference>
<dbReference type="Pfam" id="PF12740">
    <property type="entry name" value="PETase"/>
    <property type="match status" value="1"/>
</dbReference>
<feature type="chain" id="PRO_5043581647" description="PET hydrolase/cutinase-like domain-containing protein" evidence="1">
    <location>
        <begin position="29"/>
        <end position="336"/>
    </location>
</feature>
<feature type="domain" description="PET hydrolase/cutinase-like" evidence="2">
    <location>
        <begin position="98"/>
        <end position="252"/>
    </location>
</feature>
<dbReference type="AlphaFoldDB" id="A0AAU4JYB3"/>
<sequence>MRNVRPTVVTTVTVFLLALGLTAGVASAAPTPPTPAVSASTGSSLTGPYRTAQTLDVGACTSLYGLISNGIAIGIGNNHSDLTCSRTFPGGLEAPSGVALYYPADAPRFEKLPVILWTGGILSEPGNYDRTAKMLASNGYVVAVSYDYINSLGYLPFMAASAVSRANADRRNPLHGRVDLGRVAVAGHSAGGQATQQATSLPANVWKQIDPALVVRSALAVEPGPLAIGALAQVPTLYLSGYNDFVVPHYLWVRWTQFEMNTRLPAYLLCARGTGHVTPVDDPAHNPLAPIMLGWFDHTLRDDPVAGRAFIGPRWGLGHDPGLQYALRNRASTALR</sequence>
<proteinExistence type="predicted"/>
<protein>
    <recommendedName>
        <fullName evidence="2">PET hydrolase/cutinase-like domain-containing protein</fullName>
    </recommendedName>
</protein>
<dbReference type="SUPFAM" id="SSF53474">
    <property type="entry name" value="alpha/beta-Hydrolases"/>
    <property type="match status" value="1"/>
</dbReference>
<dbReference type="PANTHER" id="PTHR33428:SF14">
    <property type="entry name" value="CARBOXYLESTERASE TYPE B DOMAIN-CONTAINING PROTEIN"/>
    <property type="match status" value="1"/>
</dbReference>
<dbReference type="InterPro" id="IPR041127">
    <property type="entry name" value="PET_hydrolase/cutinase-like"/>
</dbReference>
<gene>
    <name evidence="3" type="ORF">OG579_13845</name>
</gene>